<dbReference type="OrthoDB" id="2373987at2759"/>
<proteinExistence type="predicted"/>
<feature type="compositionally biased region" description="Acidic residues" evidence="1">
    <location>
        <begin position="23"/>
        <end position="36"/>
    </location>
</feature>
<name>E2AZK1_CAMFO</name>
<dbReference type="AlphaFoldDB" id="E2AZK1"/>
<protein>
    <submittedName>
        <fullName evidence="2">Transient receptor potential-gamma protein</fullName>
    </submittedName>
</protein>
<keyword evidence="2" id="KW-0675">Receptor</keyword>
<feature type="region of interest" description="Disordered" evidence="1">
    <location>
        <begin position="1"/>
        <end position="46"/>
    </location>
</feature>
<gene>
    <name evidence="2" type="ORF">EAG_15523</name>
</gene>
<sequence length="149" mass="16708">MFPESTYEDEEQFARGGTTPGEDVVDEEDGHSDDDGMNSFPLKMTADTTRGRITGVAGGFLRSAGQHVNYDPEAPPPPYIAQQQTTCLLERPEIDKKVKRHSIHGMMEEENVVRPHQEMATLSLQEKKYLLAVERGDVASVRRRVETYG</sequence>
<dbReference type="InParanoid" id="E2AZK1"/>
<evidence type="ECO:0000313" key="2">
    <source>
        <dbReference type="EMBL" id="EFN61134.1"/>
    </source>
</evidence>
<dbReference type="EMBL" id="GL444248">
    <property type="protein sequence ID" value="EFN61134.1"/>
    <property type="molecule type" value="Genomic_DNA"/>
</dbReference>
<evidence type="ECO:0000256" key="1">
    <source>
        <dbReference type="SAM" id="MobiDB-lite"/>
    </source>
</evidence>
<organism evidence="3">
    <name type="scientific">Camponotus floridanus</name>
    <name type="common">Florida carpenter ant</name>
    <dbReference type="NCBI Taxonomy" id="104421"/>
    <lineage>
        <taxon>Eukaryota</taxon>
        <taxon>Metazoa</taxon>
        <taxon>Ecdysozoa</taxon>
        <taxon>Arthropoda</taxon>
        <taxon>Hexapoda</taxon>
        <taxon>Insecta</taxon>
        <taxon>Pterygota</taxon>
        <taxon>Neoptera</taxon>
        <taxon>Endopterygota</taxon>
        <taxon>Hymenoptera</taxon>
        <taxon>Apocrita</taxon>
        <taxon>Aculeata</taxon>
        <taxon>Formicoidea</taxon>
        <taxon>Formicidae</taxon>
        <taxon>Formicinae</taxon>
        <taxon>Camponotus</taxon>
    </lineage>
</organism>
<accession>E2AZK1</accession>
<evidence type="ECO:0000313" key="3">
    <source>
        <dbReference type="Proteomes" id="UP000000311"/>
    </source>
</evidence>
<dbReference type="Proteomes" id="UP000000311">
    <property type="component" value="Unassembled WGS sequence"/>
</dbReference>
<feature type="compositionally biased region" description="Acidic residues" evidence="1">
    <location>
        <begin position="1"/>
        <end position="11"/>
    </location>
</feature>
<keyword evidence="3" id="KW-1185">Reference proteome</keyword>
<reference evidence="2 3" key="1">
    <citation type="journal article" date="2010" name="Science">
        <title>Genomic comparison of the ants Camponotus floridanus and Harpegnathos saltator.</title>
        <authorList>
            <person name="Bonasio R."/>
            <person name="Zhang G."/>
            <person name="Ye C."/>
            <person name="Mutti N.S."/>
            <person name="Fang X."/>
            <person name="Qin N."/>
            <person name="Donahue G."/>
            <person name="Yang P."/>
            <person name="Li Q."/>
            <person name="Li C."/>
            <person name="Zhang P."/>
            <person name="Huang Z."/>
            <person name="Berger S.L."/>
            <person name="Reinberg D."/>
            <person name="Wang J."/>
            <person name="Liebig J."/>
        </authorList>
    </citation>
    <scope>NUCLEOTIDE SEQUENCE [LARGE SCALE GENOMIC DNA]</scope>
    <source>
        <strain evidence="3">C129</strain>
    </source>
</reference>